<dbReference type="SUPFAM" id="SSF50447">
    <property type="entry name" value="Translation proteins"/>
    <property type="match status" value="2"/>
</dbReference>
<dbReference type="KEGG" id="pspc:Strain318_001385"/>
<evidence type="ECO:0000256" key="2">
    <source>
        <dbReference type="ARBA" id="ARBA00020675"/>
    </source>
</evidence>
<dbReference type="EMBL" id="CP130613">
    <property type="protein sequence ID" value="WKW15020.1"/>
    <property type="molecule type" value="Genomic_DNA"/>
</dbReference>
<keyword evidence="7" id="KW-0963">Cytoplasm</keyword>
<keyword evidence="5 7" id="KW-0648">Protein biosynthesis</keyword>
<gene>
    <name evidence="7 11" type="primary">infB</name>
    <name evidence="11" type="ORF">Strain138_001385</name>
    <name evidence="12" type="ORF">Strain318_001385</name>
</gene>
<feature type="compositionally biased region" description="Pro residues" evidence="9">
    <location>
        <begin position="219"/>
        <end position="235"/>
    </location>
</feature>
<proteinExistence type="inferred from homology"/>
<comment type="caution">
    <text evidence="7">Lacks conserved residue(s) required for the propagation of feature annotation.</text>
</comment>
<evidence type="ECO:0000256" key="8">
    <source>
        <dbReference type="RuleBase" id="RU000644"/>
    </source>
</evidence>
<dbReference type="Proteomes" id="UP001229955">
    <property type="component" value="Chromosome"/>
</dbReference>
<feature type="compositionally biased region" description="Basic and acidic residues" evidence="9">
    <location>
        <begin position="175"/>
        <end position="185"/>
    </location>
</feature>
<evidence type="ECO:0000256" key="5">
    <source>
        <dbReference type="ARBA" id="ARBA00022917"/>
    </source>
</evidence>
<dbReference type="InterPro" id="IPR015760">
    <property type="entry name" value="TIF_IF2"/>
</dbReference>
<dbReference type="CDD" id="cd01887">
    <property type="entry name" value="IF2_eIF5B"/>
    <property type="match status" value="1"/>
</dbReference>
<dbReference type="EMBL" id="CP130612">
    <property type="protein sequence ID" value="WKW12111.1"/>
    <property type="molecule type" value="Genomic_DNA"/>
</dbReference>
<reference evidence="11" key="1">
    <citation type="submission" date="2023-07" db="EMBL/GenBank/DDBJ databases">
        <authorList>
            <person name="Haufschild T."/>
            <person name="Kallscheuer N."/>
            <person name="Hammer J."/>
            <person name="Kohn T."/>
            <person name="Kabuu M."/>
            <person name="Jogler M."/>
            <person name="Wohfarth N."/>
            <person name="Heuer A."/>
            <person name="Rohde M."/>
            <person name="van Teeseling M.C.F."/>
            <person name="Jogler C."/>
        </authorList>
    </citation>
    <scope>NUCLEOTIDE SEQUENCE</scope>
    <source>
        <strain evidence="11">Strain 138</strain>
        <strain evidence="12">Strain 318</strain>
    </source>
</reference>
<dbReference type="PROSITE" id="PS51722">
    <property type="entry name" value="G_TR_2"/>
    <property type="match status" value="1"/>
</dbReference>
<dbReference type="FunFam" id="3.40.50.10050:FF:000001">
    <property type="entry name" value="Translation initiation factor IF-2"/>
    <property type="match status" value="1"/>
</dbReference>
<evidence type="ECO:0000259" key="10">
    <source>
        <dbReference type="PROSITE" id="PS51722"/>
    </source>
</evidence>
<accession>A0AA49JUC9</accession>
<dbReference type="CDD" id="cd03692">
    <property type="entry name" value="mtIF2_IVc"/>
    <property type="match status" value="1"/>
</dbReference>
<dbReference type="GO" id="GO:0003743">
    <property type="term" value="F:translation initiation factor activity"/>
    <property type="evidence" value="ECO:0007669"/>
    <property type="project" value="UniProtKB-UniRule"/>
</dbReference>
<dbReference type="InterPro" id="IPR000795">
    <property type="entry name" value="T_Tr_GTP-bd_dom"/>
</dbReference>
<dbReference type="SUPFAM" id="SSF52540">
    <property type="entry name" value="P-loop containing nucleoside triphosphate hydrolases"/>
    <property type="match status" value="1"/>
</dbReference>
<feature type="compositionally biased region" description="Low complexity" evidence="9">
    <location>
        <begin position="132"/>
        <end position="145"/>
    </location>
</feature>
<evidence type="ECO:0000256" key="1">
    <source>
        <dbReference type="ARBA" id="ARBA00007733"/>
    </source>
</evidence>
<dbReference type="InterPro" id="IPR044145">
    <property type="entry name" value="IF2_II"/>
</dbReference>
<dbReference type="AlphaFoldDB" id="A0AA49JUC9"/>
<dbReference type="Gene3D" id="1.10.10.2480">
    <property type="match status" value="1"/>
</dbReference>
<feature type="compositionally biased region" description="Basic and acidic residues" evidence="9">
    <location>
        <begin position="146"/>
        <end position="168"/>
    </location>
</feature>
<dbReference type="Gene3D" id="3.40.50.10050">
    <property type="entry name" value="Translation initiation factor IF- 2, domain 3"/>
    <property type="match status" value="1"/>
</dbReference>
<evidence type="ECO:0000256" key="6">
    <source>
        <dbReference type="ARBA" id="ARBA00023134"/>
    </source>
</evidence>
<dbReference type="Pfam" id="PF22042">
    <property type="entry name" value="EF-G_D2"/>
    <property type="match status" value="1"/>
</dbReference>
<dbReference type="Pfam" id="PF00009">
    <property type="entry name" value="GTP_EFTU"/>
    <property type="match status" value="1"/>
</dbReference>
<dbReference type="Gene3D" id="3.40.50.300">
    <property type="entry name" value="P-loop containing nucleotide triphosphate hydrolases"/>
    <property type="match status" value="1"/>
</dbReference>
<dbReference type="CDD" id="cd03702">
    <property type="entry name" value="IF2_mtIF2_II"/>
    <property type="match status" value="1"/>
</dbReference>
<feature type="domain" description="Tr-type G" evidence="10">
    <location>
        <begin position="429"/>
        <end position="597"/>
    </location>
</feature>
<keyword evidence="4 7" id="KW-0547">Nucleotide-binding</keyword>
<evidence type="ECO:0000313" key="12">
    <source>
        <dbReference type="EMBL" id="WKW15020.1"/>
    </source>
</evidence>
<organism evidence="11">
    <name type="scientific">Pseudogemmatithrix spongiicola</name>
    <dbReference type="NCBI Taxonomy" id="3062599"/>
    <lineage>
        <taxon>Bacteria</taxon>
        <taxon>Pseudomonadati</taxon>
        <taxon>Gemmatimonadota</taxon>
        <taxon>Gemmatimonadia</taxon>
        <taxon>Gemmatimonadales</taxon>
        <taxon>Gemmatimonadaceae</taxon>
        <taxon>Pseudogemmatithrix</taxon>
    </lineage>
</organism>
<name>A0AA49JUC9_9BACT</name>
<dbReference type="InterPro" id="IPR036925">
    <property type="entry name" value="TIF_IF2_dom3_sf"/>
</dbReference>
<comment type="similarity">
    <text evidence="1 7 8">Belongs to the TRAFAC class translation factor GTPase superfamily. Classic translation factor GTPase family. IF-2 subfamily.</text>
</comment>
<evidence type="ECO:0000256" key="9">
    <source>
        <dbReference type="SAM" id="MobiDB-lite"/>
    </source>
</evidence>
<dbReference type="GO" id="GO:0005829">
    <property type="term" value="C:cytosol"/>
    <property type="evidence" value="ECO:0007669"/>
    <property type="project" value="TreeGrafter"/>
</dbReference>
<dbReference type="Gene3D" id="2.40.30.10">
    <property type="entry name" value="Translation factors"/>
    <property type="match status" value="2"/>
</dbReference>
<keyword evidence="6 7" id="KW-0342">GTP-binding</keyword>
<feature type="region of interest" description="Disordered" evidence="9">
    <location>
        <begin position="53"/>
        <end position="302"/>
    </location>
</feature>
<dbReference type="InterPro" id="IPR023115">
    <property type="entry name" value="TIF_IF2_dom3"/>
</dbReference>
<evidence type="ECO:0000256" key="4">
    <source>
        <dbReference type="ARBA" id="ARBA00022741"/>
    </source>
</evidence>
<comment type="subcellular location">
    <subcellularLocation>
        <location evidence="7">Cytoplasm</location>
    </subcellularLocation>
</comment>
<dbReference type="PANTHER" id="PTHR43381:SF5">
    <property type="entry name" value="TR-TYPE G DOMAIN-CONTAINING PROTEIN"/>
    <property type="match status" value="1"/>
</dbReference>
<comment type="function">
    <text evidence="7 8">One of the essential components for the initiation of protein synthesis. Protects formylmethionyl-tRNA from spontaneous hydrolysis and promotes its binding to the 30S ribosomal subunits. Also involved in the hydrolysis of GTP during the formation of the 70S ribosomal complex.</text>
</comment>
<evidence type="ECO:0000313" key="11">
    <source>
        <dbReference type="EMBL" id="WKW12111.1"/>
    </source>
</evidence>
<dbReference type="NCBIfam" id="TIGR00231">
    <property type="entry name" value="small_GTP"/>
    <property type="match status" value="1"/>
</dbReference>
<feature type="compositionally biased region" description="Low complexity" evidence="9">
    <location>
        <begin position="186"/>
        <end position="218"/>
    </location>
</feature>
<dbReference type="InterPro" id="IPR006847">
    <property type="entry name" value="IF2_N"/>
</dbReference>
<dbReference type="InterPro" id="IPR053905">
    <property type="entry name" value="EF-G-like_DII"/>
</dbReference>
<dbReference type="RefSeq" id="WP_367887786.1">
    <property type="nucleotide sequence ID" value="NZ_CP130612.1"/>
</dbReference>
<dbReference type="HAMAP" id="MF_00100_B">
    <property type="entry name" value="IF_2_B"/>
    <property type="match status" value="1"/>
</dbReference>
<dbReference type="GO" id="GO:0003924">
    <property type="term" value="F:GTPase activity"/>
    <property type="evidence" value="ECO:0007669"/>
    <property type="project" value="UniProtKB-UniRule"/>
</dbReference>
<evidence type="ECO:0000256" key="7">
    <source>
        <dbReference type="HAMAP-Rule" id="MF_00100"/>
    </source>
</evidence>
<sequence>MTKVRVSELAAEFGIGADEVLGLLRTMDITARNPASVLTDDQVARARVRWEREKRNRTEPVVAEKAPAKKKAVAKKAAETTEAKPAAKKKVAAKKAAAAEPEPAPDAGADEPVKTTRRRRAADVQKAEEEAAAAQAAAEAAAAAAEAERAEKAAREAEEAAKAAKLAEEQAAARARADEAERLRQAELAAAREAAQPAPSTPAAEPPKAAAPAARPAAPDAPRPRPVPPAPPRPRPVSGLNLPPRPVASATPGGGMGGGRRDERGGSGGRPGAPAGSNFGPNATPSSGPRRGKKGKRVDQEQVTANISRTMRQMGGATGKRRGVRDDSAAREELAAMRAEIAAREKVTIRVNEFITVSELAESLKVPATQIVAFAFKHLGLMVTINQRMDFDQIELIASEFGYIAVREEDYAASAEEDEVKDAAEDLKPRPPVVTIMGHVDHGKTSLLDYIRKATVVAGEAGGITQHIGAYHVSLPDGRQITFLDTPGHEAFTAMRARGAQVTDIVVLVVAADDAVMPQTIEAISHAKNAGVPIIVAINKIDLPTANAMKVRQDLLQHGVVLEDFGGTTLASEISAKKGTGVKELLEQILLQAEILDLKANPDRRATGSVVEAQLDQGKGAVATILVQNGTLKVGDDFICGLHSGRVRALLDERGKQVKEAGPAVPVQVLGLTGVPMAGDQFIVVADAQEAREIAQRRERLDREAKSRRTAKGAVSLEDFMASAASGEKRQLKLLIKADQGGPAEALADALQQLSNEEVQVEVVARAVGAVTESDILLAKASGAIIIGFHVRPDTKARAAADREGVEIKLYRIIYEAVADVKAALEGLLRPEEKEVVFGEAEVRETFKVPKIGVIAGCSVRSGVINRQGRARVIRDGIEVYDGTIGSLRRFKDDVKEVKEGYECGIGIENFNDLKVGDVIEVYRTEEVARTLQPASAG</sequence>
<evidence type="ECO:0000256" key="3">
    <source>
        <dbReference type="ARBA" id="ARBA00022540"/>
    </source>
</evidence>
<dbReference type="PANTHER" id="PTHR43381">
    <property type="entry name" value="TRANSLATION INITIATION FACTOR IF-2-RELATED"/>
    <property type="match status" value="1"/>
</dbReference>
<feature type="binding site" evidence="7">
    <location>
        <begin position="438"/>
        <end position="445"/>
    </location>
    <ligand>
        <name>GTP</name>
        <dbReference type="ChEBI" id="CHEBI:37565"/>
    </ligand>
</feature>
<dbReference type="GO" id="GO:0005525">
    <property type="term" value="F:GTP binding"/>
    <property type="evidence" value="ECO:0007669"/>
    <property type="project" value="UniProtKB-KW"/>
</dbReference>
<feature type="binding site" evidence="7">
    <location>
        <begin position="539"/>
        <end position="542"/>
    </location>
    <ligand>
        <name>GTP</name>
        <dbReference type="ChEBI" id="CHEBI:37565"/>
    </ligand>
</feature>
<dbReference type="FunFam" id="2.40.30.10:FF:000007">
    <property type="entry name" value="Translation initiation factor IF-2"/>
    <property type="match status" value="1"/>
</dbReference>
<dbReference type="FunFam" id="3.40.50.300:FF:000019">
    <property type="entry name" value="Translation initiation factor IF-2"/>
    <property type="match status" value="1"/>
</dbReference>
<dbReference type="SUPFAM" id="SSF52156">
    <property type="entry name" value="Initiation factor IF2/eIF5b, domain 3"/>
    <property type="match status" value="1"/>
</dbReference>
<dbReference type="InterPro" id="IPR009000">
    <property type="entry name" value="Transl_B-barrel_sf"/>
</dbReference>
<dbReference type="Pfam" id="PF04760">
    <property type="entry name" value="IF2_N"/>
    <property type="match status" value="1"/>
</dbReference>
<dbReference type="Pfam" id="PF11987">
    <property type="entry name" value="IF-2"/>
    <property type="match status" value="1"/>
</dbReference>
<feature type="binding site" evidence="7">
    <location>
        <begin position="485"/>
        <end position="489"/>
    </location>
    <ligand>
        <name>GTP</name>
        <dbReference type="ChEBI" id="CHEBI:37565"/>
    </ligand>
</feature>
<dbReference type="InterPro" id="IPR027417">
    <property type="entry name" value="P-loop_NTPase"/>
</dbReference>
<dbReference type="InterPro" id="IPR005225">
    <property type="entry name" value="Small_GTP-bd"/>
</dbReference>
<keyword evidence="13" id="KW-1185">Reference proteome</keyword>
<accession>A0AA49K025</accession>
<dbReference type="PROSITE" id="PS01176">
    <property type="entry name" value="IF2"/>
    <property type="match status" value="1"/>
</dbReference>
<dbReference type="InterPro" id="IPR000178">
    <property type="entry name" value="TF_IF2_bacterial-like"/>
</dbReference>
<dbReference type="FunFam" id="2.40.30.10:FF:000008">
    <property type="entry name" value="Translation initiation factor IF-2"/>
    <property type="match status" value="1"/>
</dbReference>
<keyword evidence="3 7" id="KW-0396">Initiation factor</keyword>
<protein>
    <recommendedName>
        <fullName evidence="2 7">Translation initiation factor IF-2</fullName>
    </recommendedName>
</protein>
<dbReference type="NCBIfam" id="TIGR00487">
    <property type="entry name" value="IF-2"/>
    <property type="match status" value="1"/>
</dbReference>
<evidence type="ECO:0000313" key="13">
    <source>
        <dbReference type="Proteomes" id="UP001229955"/>
    </source>
</evidence>